<name>A0ABU8V9A5_9BURK</name>
<dbReference type="EMBL" id="JBBKZU010000001">
    <property type="protein sequence ID" value="MEJ8810228.1"/>
    <property type="molecule type" value="Genomic_DNA"/>
</dbReference>
<evidence type="ECO:0000313" key="10">
    <source>
        <dbReference type="Proteomes" id="UP001365846"/>
    </source>
</evidence>
<keyword evidence="3" id="KW-0813">Transport</keyword>
<feature type="transmembrane region" description="Helical" evidence="8">
    <location>
        <begin position="162"/>
        <end position="189"/>
    </location>
</feature>
<feature type="transmembrane region" description="Helical" evidence="8">
    <location>
        <begin position="252"/>
        <end position="279"/>
    </location>
</feature>
<evidence type="ECO:0000256" key="6">
    <source>
        <dbReference type="ARBA" id="ARBA00022989"/>
    </source>
</evidence>
<evidence type="ECO:0000256" key="2">
    <source>
        <dbReference type="ARBA" id="ARBA00009773"/>
    </source>
</evidence>
<feature type="transmembrane region" description="Helical" evidence="8">
    <location>
        <begin position="323"/>
        <end position="348"/>
    </location>
</feature>
<dbReference type="RefSeq" id="WP_340355522.1">
    <property type="nucleotide sequence ID" value="NZ_JBBKZU010000001.1"/>
</dbReference>
<evidence type="ECO:0000256" key="7">
    <source>
        <dbReference type="ARBA" id="ARBA00023136"/>
    </source>
</evidence>
<comment type="subcellular location">
    <subcellularLocation>
        <location evidence="1">Cell membrane</location>
        <topology evidence="1">Multi-pass membrane protein</topology>
    </subcellularLocation>
</comment>
<keyword evidence="4" id="KW-1003">Cell membrane</keyword>
<evidence type="ECO:0000313" key="9">
    <source>
        <dbReference type="EMBL" id="MEJ8810228.1"/>
    </source>
</evidence>
<keyword evidence="6 8" id="KW-1133">Transmembrane helix</keyword>
<keyword evidence="10" id="KW-1185">Reference proteome</keyword>
<evidence type="ECO:0000256" key="8">
    <source>
        <dbReference type="SAM" id="Phobius"/>
    </source>
</evidence>
<comment type="caution">
    <text evidence="9">The sequence shown here is derived from an EMBL/GenBank/DDBJ whole genome shotgun (WGS) entry which is preliminary data.</text>
</comment>
<gene>
    <name evidence="9" type="ORF">WKW77_04065</name>
</gene>
<dbReference type="InterPro" id="IPR002549">
    <property type="entry name" value="AI-2E-like"/>
</dbReference>
<evidence type="ECO:0000256" key="3">
    <source>
        <dbReference type="ARBA" id="ARBA00022448"/>
    </source>
</evidence>
<dbReference type="PANTHER" id="PTHR21716">
    <property type="entry name" value="TRANSMEMBRANE PROTEIN"/>
    <property type="match status" value="1"/>
</dbReference>
<dbReference type="PANTHER" id="PTHR21716:SF67">
    <property type="entry name" value="TRANSPORT PROTEIN YDIK-RELATED"/>
    <property type="match status" value="1"/>
</dbReference>
<reference evidence="9 10" key="1">
    <citation type="submission" date="2024-03" db="EMBL/GenBank/DDBJ databases">
        <title>Novel species of the genus Variovorax.</title>
        <authorList>
            <person name="Liu Q."/>
            <person name="Xin Y.-H."/>
        </authorList>
    </citation>
    <scope>NUCLEOTIDE SEQUENCE [LARGE SCALE GENOMIC DNA]</scope>
    <source>
        <strain evidence="9 10">KACC 18899</strain>
    </source>
</reference>
<comment type="similarity">
    <text evidence="2">Belongs to the autoinducer-2 exporter (AI-2E) (TC 2.A.86) family.</text>
</comment>
<dbReference type="Pfam" id="PF01594">
    <property type="entry name" value="AI-2E_transport"/>
    <property type="match status" value="1"/>
</dbReference>
<feature type="transmembrane region" description="Helical" evidence="8">
    <location>
        <begin position="73"/>
        <end position="95"/>
    </location>
</feature>
<feature type="transmembrane region" description="Helical" evidence="8">
    <location>
        <begin position="46"/>
        <end position="61"/>
    </location>
</feature>
<feature type="transmembrane region" description="Helical" evidence="8">
    <location>
        <begin position="291"/>
        <end position="311"/>
    </location>
</feature>
<evidence type="ECO:0000256" key="1">
    <source>
        <dbReference type="ARBA" id="ARBA00004651"/>
    </source>
</evidence>
<feature type="transmembrane region" description="Helical" evidence="8">
    <location>
        <begin position="223"/>
        <end position="246"/>
    </location>
</feature>
<dbReference type="Proteomes" id="UP001365846">
    <property type="component" value="Unassembled WGS sequence"/>
</dbReference>
<keyword evidence="5 8" id="KW-0812">Transmembrane</keyword>
<proteinExistence type="inferred from homology"/>
<accession>A0ABU8V9A5</accession>
<protein>
    <submittedName>
        <fullName evidence="9">AI-2E family transporter</fullName>
    </submittedName>
</protein>
<sequence length="378" mass="38869">MRTTDPSDDELVRRGSSALMDVLIRAGLIVVLALLCYRVFSPFLTLIAWSVILAVTLYPAQQSLARRMGGRQGLAATVLVLAGIVLIIVPTAVLLSSVGDSVRGLIADVQNNTLRLPPPRDSVATWPIVGEKVFAIWSQAHDDLPALVQSLQPKVGNLARTALGAVAGIGGALLMFLAAIIVAGIVMAFGEAGSGAMQAIFVRIIGPARGVEFAKLSTATIRAVAQGVIGVAFIQAIIVGVCLLIAGVPWAGVLSVIVLVLGIAQVPAVIVTLPAIAWLWARSDHTTGMNAAYTVLLLVAGMADNVLKPLMLGRGVDAPMPVILIGALGGMATAGILGMFVGATLLALGYQIFMGWVATSPSRSPAAPAAQSDLAAGD</sequence>
<feature type="transmembrane region" description="Helical" evidence="8">
    <location>
        <begin position="22"/>
        <end position="40"/>
    </location>
</feature>
<keyword evidence="7 8" id="KW-0472">Membrane</keyword>
<evidence type="ECO:0000256" key="4">
    <source>
        <dbReference type="ARBA" id="ARBA00022475"/>
    </source>
</evidence>
<organism evidence="9 10">
    <name type="scientific">Variovorax ureilyticus</name>
    <dbReference type="NCBI Taxonomy" id="1836198"/>
    <lineage>
        <taxon>Bacteria</taxon>
        <taxon>Pseudomonadati</taxon>
        <taxon>Pseudomonadota</taxon>
        <taxon>Betaproteobacteria</taxon>
        <taxon>Burkholderiales</taxon>
        <taxon>Comamonadaceae</taxon>
        <taxon>Variovorax</taxon>
    </lineage>
</organism>
<evidence type="ECO:0000256" key="5">
    <source>
        <dbReference type="ARBA" id="ARBA00022692"/>
    </source>
</evidence>